<dbReference type="RefSeq" id="WP_340935143.1">
    <property type="nucleotide sequence ID" value="NZ_CP150496.1"/>
</dbReference>
<gene>
    <name evidence="5" type="primary">pabB</name>
    <name evidence="5" type="ORF">WG950_06960</name>
</gene>
<dbReference type="SUPFAM" id="SSF56322">
    <property type="entry name" value="ADC synthase"/>
    <property type="match status" value="1"/>
</dbReference>
<dbReference type="Pfam" id="PF04715">
    <property type="entry name" value="Anth_synt_I_N"/>
    <property type="match status" value="1"/>
</dbReference>
<dbReference type="InterPro" id="IPR005801">
    <property type="entry name" value="ADC_synthase"/>
</dbReference>
<dbReference type="Pfam" id="PF00425">
    <property type="entry name" value="Chorismate_bind"/>
    <property type="match status" value="1"/>
</dbReference>
<evidence type="ECO:0000313" key="6">
    <source>
        <dbReference type="Proteomes" id="UP001491088"/>
    </source>
</evidence>
<dbReference type="EC" id="2.6.1.85" evidence="1"/>
<evidence type="ECO:0000256" key="1">
    <source>
        <dbReference type="ARBA" id="ARBA00013139"/>
    </source>
</evidence>
<protein>
    <recommendedName>
        <fullName evidence="1">aminodeoxychorismate synthase</fullName>
        <ecNumber evidence="1">2.6.1.85</ecNumber>
    </recommendedName>
</protein>
<evidence type="ECO:0000313" key="5">
    <source>
        <dbReference type="EMBL" id="WYW56979.1"/>
    </source>
</evidence>
<proteinExistence type="predicted"/>
<accession>A0ABZ2TWD1</accession>
<dbReference type="PANTHER" id="PTHR11236:SF9">
    <property type="entry name" value="ANTHRANILATE SYNTHASE COMPONENT 1"/>
    <property type="match status" value="1"/>
</dbReference>
<evidence type="ECO:0000259" key="3">
    <source>
        <dbReference type="Pfam" id="PF00425"/>
    </source>
</evidence>
<keyword evidence="6" id="KW-1185">Reference proteome</keyword>
<dbReference type="NCBIfam" id="TIGR00553">
    <property type="entry name" value="pabB"/>
    <property type="match status" value="1"/>
</dbReference>
<reference evidence="5 6" key="1">
    <citation type="submission" date="2024-03" db="EMBL/GenBank/DDBJ databases">
        <authorList>
            <person name="Cao K."/>
        </authorList>
    </citation>
    <scope>NUCLEOTIDE SEQUENCE [LARGE SCALE GENOMIC DNA]</scope>
    <source>
        <strain evidence="5 6">MCCC 1K00696</strain>
    </source>
</reference>
<dbReference type="InterPro" id="IPR006805">
    <property type="entry name" value="Anth_synth_I_N"/>
</dbReference>
<feature type="domain" description="Anthranilate synthase component I N-terminal" evidence="4">
    <location>
        <begin position="48"/>
        <end position="117"/>
    </location>
</feature>
<dbReference type="Gene3D" id="3.60.120.10">
    <property type="entry name" value="Anthranilate synthase"/>
    <property type="match status" value="1"/>
</dbReference>
<sequence length="434" mass="50268">MQRTVRTFSIENIATFKQNLLCWSQQFETALWLDSNNYNQTYTSFNSALAVEEFTSIKTDYTNAFDKLKEYQTTTKDYIFGYISYDVKNDVEHLKSKNLDNLGFADLYFFQPQKLVFIKENSVEFHYLRMVDDEIEEDFKTIKNINPSVFENSKSDIKIKLRIHKDEYHQKVSKVLEHIKRGDIYEANFCQEFYAENATINPLQVYKHLNDISEPPFAAYLKLENQYALCSSPERYIKKEGSKIISQPIKGTAKRLISQIDDEKIARNLMRDEKERAENVMIVDLVRNDLSKTATKGSVKVEELCKVYSFKQVHQMISTVVSNIDTDLMHPVEVLRSTFPMGSMTGAPKVSAMQIIEDLEETKRGLYSGAIGYFTPENDFDFNVVIRSILYNEEKKYVSYSVGGAITAKSIVENEYEECLLKAKAMKYVLLNAQ</sequence>
<keyword evidence="2 5" id="KW-0808">Transferase</keyword>
<dbReference type="GO" id="GO:0046820">
    <property type="term" value="F:4-amino-4-deoxychorismate synthase activity"/>
    <property type="evidence" value="ECO:0007669"/>
    <property type="project" value="UniProtKB-EC"/>
</dbReference>
<name>A0ABZ2TWD1_9FLAO</name>
<keyword evidence="5" id="KW-0032">Aminotransferase</keyword>
<dbReference type="EMBL" id="CP150496">
    <property type="protein sequence ID" value="WYW56979.1"/>
    <property type="molecule type" value="Genomic_DNA"/>
</dbReference>
<organism evidence="5 6">
    <name type="scientific">Polaribacter marinaquae</name>
    <dbReference type="NCBI Taxonomy" id="1642819"/>
    <lineage>
        <taxon>Bacteria</taxon>
        <taxon>Pseudomonadati</taxon>
        <taxon>Bacteroidota</taxon>
        <taxon>Flavobacteriia</taxon>
        <taxon>Flavobacteriales</taxon>
        <taxon>Flavobacteriaceae</taxon>
    </lineage>
</organism>
<dbReference type="Proteomes" id="UP001491088">
    <property type="component" value="Chromosome"/>
</dbReference>
<evidence type="ECO:0000259" key="4">
    <source>
        <dbReference type="Pfam" id="PF04715"/>
    </source>
</evidence>
<dbReference type="InterPro" id="IPR005802">
    <property type="entry name" value="ADC_synth_comp_1"/>
</dbReference>
<evidence type="ECO:0000256" key="2">
    <source>
        <dbReference type="ARBA" id="ARBA00022679"/>
    </source>
</evidence>
<dbReference type="InterPro" id="IPR015890">
    <property type="entry name" value="Chorismate_C"/>
</dbReference>
<dbReference type="PANTHER" id="PTHR11236">
    <property type="entry name" value="AMINOBENZOATE/ANTHRANILATE SYNTHASE"/>
    <property type="match status" value="1"/>
</dbReference>
<dbReference type="PRINTS" id="PR00095">
    <property type="entry name" value="ANTSNTHASEI"/>
</dbReference>
<dbReference type="InterPro" id="IPR019999">
    <property type="entry name" value="Anth_synth_I-like"/>
</dbReference>
<feature type="domain" description="Chorismate-utilising enzyme C-terminal" evidence="3">
    <location>
        <begin position="165"/>
        <end position="422"/>
    </location>
</feature>